<comment type="caution">
    <text evidence="2">The sequence shown here is derived from an EMBL/GenBank/DDBJ whole genome shotgun (WGS) entry which is preliminary data.</text>
</comment>
<dbReference type="RefSeq" id="WP_344356843.1">
    <property type="nucleotide sequence ID" value="NZ_BAAASR010000004.1"/>
</dbReference>
<dbReference type="EMBL" id="BAAASR010000004">
    <property type="protein sequence ID" value="GAA2481499.1"/>
    <property type="molecule type" value="Genomic_DNA"/>
</dbReference>
<evidence type="ECO:0000256" key="1">
    <source>
        <dbReference type="SAM" id="MobiDB-lite"/>
    </source>
</evidence>
<reference evidence="2 3" key="1">
    <citation type="journal article" date="2019" name="Int. J. Syst. Evol. Microbiol.">
        <title>The Global Catalogue of Microorganisms (GCM) 10K type strain sequencing project: providing services to taxonomists for standard genome sequencing and annotation.</title>
        <authorList>
            <consortium name="The Broad Institute Genomics Platform"/>
            <consortium name="The Broad Institute Genome Sequencing Center for Infectious Disease"/>
            <person name="Wu L."/>
            <person name="Ma J."/>
        </authorList>
    </citation>
    <scope>NUCLEOTIDE SEQUENCE [LARGE SCALE GENOMIC DNA]</scope>
    <source>
        <strain evidence="2 3">JCM 5062</strain>
    </source>
</reference>
<evidence type="ECO:0008006" key="4">
    <source>
        <dbReference type="Google" id="ProtNLM"/>
    </source>
</evidence>
<feature type="compositionally biased region" description="Gly residues" evidence="1">
    <location>
        <begin position="51"/>
        <end position="62"/>
    </location>
</feature>
<organism evidence="2 3">
    <name type="scientific">Streptomyces gobitricini</name>
    <dbReference type="NCBI Taxonomy" id="68211"/>
    <lineage>
        <taxon>Bacteria</taxon>
        <taxon>Bacillati</taxon>
        <taxon>Actinomycetota</taxon>
        <taxon>Actinomycetes</taxon>
        <taxon>Kitasatosporales</taxon>
        <taxon>Streptomycetaceae</taxon>
        <taxon>Streptomyces</taxon>
    </lineage>
</organism>
<gene>
    <name evidence="2" type="ORF">GCM10010393_10120</name>
</gene>
<accession>A0ABN3LCB4</accession>
<dbReference type="Proteomes" id="UP001499942">
    <property type="component" value="Unassembled WGS sequence"/>
</dbReference>
<name>A0ABN3LCB4_9ACTN</name>
<sequence length="62" mass="6599">MNALHQHMIDVYRAVRRGEAPPPPPGRDDLAVLRAARDHRLGRARARAEGGSTGCGQGGSRG</sequence>
<protein>
    <recommendedName>
        <fullName evidence="4">GntR family transcriptional regulator</fullName>
    </recommendedName>
</protein>
<keyword evidence="3" id="KW-1185">Reference proteome</keyword>
<evidence type="ECO:0000313" key="2">
    <source>
        <dbReference type="EMBL" id="GAA2481499.1"/>
    </source>
</evidence>
<proteinExistence type="predicted"/>
<feature type="region of interest" description="Disordered" evidence="1">
    <location>
        <begin position="41"/>
        <end position="62"/>
    </location>
</feature>
<evidence type="ECO:0000313" key="3">
    <source>
        <dbReference type="Proteomes" id="UP001499942"/>
    </source>
</evidence>